<proteinExistence type="predicted"/>
<accession>A0ABQ7ZEN4</accession>
<dbReference type="EMBL" id="JAGKQM010000015">
    <property type="protein sequence ID" value="KAH0878687.1"/>
    <property type="molecule type" value="Genomic_DNA"/>
</dbReference>
<keyword evidence="2" id="KW-1185">Reference proteome</keyword>
<protein>
    <submittedName>
        <fullName evidence="1">Uncharacterized protein</fullName>
    </submittedName>
</protein>
<gene>
    <name evidence="1" type="ORF">HID58_066081</name>
</gene>
<dbReference type="Proteomes" id="UP000824890">
    <property type="component" value="Unassembled WGS sequence"/>
</dbReference>
<comment type="caution">
    <text evidence="1">The sequence shown here is derived from an EMBL/GenBank/DDBJ whole genome shotgun (WGS) entry which is preliminary data.</text>
</comment>
<organism evidence="1 2">
    <name type="scientific">Brassica napus</name>
    <name type="common">Rape</name>
    <dbReference type="NCBI Taxonomy" id="3708"/>
    <lineage>
        <taxon>Eukaryota</taxon>
        <taxon>Viridiplantae</taxon>
        <taxon>Streptophyta</taxon>
        <taxon>Embryophyta</taxon>
        <taxon>Tracheophyta</taxon>
        <taxon>Spermatophyta</taxon>
        <taxon>Magnoliopsida</taxon>
        <taxon>eudicotyledons</taxon>
        <taxon>Gunneridae</taxon>
        <taxon>Pentapetalae</taxon>
        <taxon>rosids</taxon>
        <taxon>malvids</taxon>
        <taxon>Brassicales</taxon>
        <taxon>Brassicaceae</taxon>
        <taxon>Brassiceae</taxon>
        <taxon>Brassica</taxon>
    </lineage>
</organism>
<name>A0ABQ7ZEN4_BRANA</name>
<sequence length="115" mass="13104">MSRDVRPNARLSCRYCAPDRDSYGLQLSSWPNNPHATQGMMQKCSLSNRRRSFEDDVPISDRTFEINSHISVPCHLEQCLNLKTGEVYYINRKTGINNNNNAYDDFSGESDVAVV</sequence>
<reference evidence="1 2" key="1">
    <citation type="submission" date="2021-05" db="EMBL/GenBank/DDBJ databases">
        <title>Genome Assembly of Synthetic Allotetraploid Brassica napus Reveals Homoeologous Exchanges between Subgenomes.</title>
        <authorList>
            <person name="Davis J.T."/>
        </authorList>
    </citation>
    <scope>NUCLEOTIDE SEQUENCE [LARGE SCALE GENOMIC DNA]</scope>
    <source>
        <strain evidence="2">cv. Da-Ae</strain>
        <tissue evidence="1">Seedling</tissue>
    </source>
</reference>
<evidence type="ECO:0000313" key="2">
    <source>
        <dbReference type="Proteomes" id="UP000824890"/>
    </source>
</evidence>
<evidence type="ECO:0000313" key="1">
    <source>
        <dbReference type="EMBL" id="KAH0878687.1"/>
    </source>
</evidence>